<evidence type="ECO:0000256" key="2">
    <source>
        <dbReference type="SAM" id="SignalP"/>
    </source>
</evidence>
<reference evidence="3 4" key="1">
    <citation type="submission" date="2020-07" db="EMBL/GenBank/DDBJ databases">
        <title>Sequencing the genomes of 1000 actinobacteria strains.</title>
        <authorList>
            <person name="Klenk H.-P."/>
        </authorList>
    </citation>
    <scope>NUCLEOTIDE SEQUENCE [LARGE SCALE GENOMIC DNA]</scope>
    <source>
        <strain evidence="3 4">DSM 15166</strain>
    </source>
</reference>
<proteinExistence type="predicted"/>
<dbReference type="PROSITE" id="PS51257">
    <property type="entry name" value="PROKAR_LIPOPROTEIN"/>
    <property type="match status" value="1"/>
</dbReference>
<keyword evidence="4" id="KW-1185">Reference proteome</keyword>
<gene>
    <name evidence="3" type="ORF">HNR14_000444</name>
</gene>
<protein>
    <recommendedName>
        <fullName evidence="5">Lipoprotein</fullName>
    </recommendedName>
</protein>
<sequence>MKKPHQLVLMAAAVLVLAGCSATTNSAGPATPSAAKTQSPTPTPTPTQMPVEEAGTYYLSIVCPANAASQANANAYVAQDLASIQATAAAARDAFQTQVKQFTDPMKIWPDTVAADIKTLVDSDYQSISLFDQVSRAQSLDAVNAVVFPADNAGAAAQRIRVNLGLSADTSVGCS</sequence>
<organism evidence="3 4">
    <name type="scientific">Leifsonia naganoensis</name>
    <dbReference type="NCBI Taxonomy" id="150025"/>
    <lineage>
        <taxon>Bacteria</taxon>
        <taxon>Bacillati</taxon>
        <taxon>Actinomycetota</taxon>
        <taxon>Actinomycetes</taxon>
        <taxon>Micrococcales</taxon>
        <taxon>Microbacteriaceae</taxon>
        <taxon>Leifsonia</taxon>
    </lineage>
</organism>
<evidence type="ECO:0008006" key="5">
    <source>
        <dbReference type="Google" id="ProtNLM"/>
    </source>
</evidence>
<accession>A0A853DLV0</accession>
<dbReference type="AlphaFoldDB" id="A0A853DLV0"/>
<comment type="caution">
    <text evidence="3">The sequence shown here is derived from an EMBL/GenBank/DDBJ whole genome shotgun (WGS) entry which is preliminary data.</text>
</comment>
<evidence type="ECO:0000313" key="3">
    <source>
        <dbReference type="EMBL" id="NYK08563.1"/>
    </source>
</evidence>
<dbReference type="EMBL" id="JACCHJ010000001">
    <property type="protein sequence ID" value="NYK08563.1"/>
    <property type="molecule type" value="Genomic_DNA"/>
</dbReference>
<dbReference type="Proteomes" id="UP000521075">
    <property type="component" value="Unassembled WGS sequence"/>
</dbReference>
<evidence type="ECO:0000256" key="1">
    <source>
        <dbReference type="SAM" id="MobiDB-lite"/>
    </source>
</evidence>
<keyword evidence="2" id="KW-0732">Signal</keyword>
<feature type="chain" id="PRO_5039233028" description="Lipoprotein" evidence="2">
    <location>
        <begin position="27"/>
        <end position="175"/>
    </location>
</feature>
<feature type="signal peptide" evidence="2">
    <location>
        <begin position="1"/>
        <end position="26"/>
    </location>
</feature>
<feature type="compositionally biased region" description="Low complexity" evidence="1">
    <location>
        <begin position="29"/>
        <end position="40"/>
    </location>
</feature>
<evidence type="ECO:0000313" key="4">
    <source>
        <dbReference type="Proteomes" id="UP000521075"/>
    </source>
</evidence>
<name>A0A853DLV0_9MICO</name>
<feature type="region of interest" description="Disordered" evidence="1">
    <location>
        <begin position="25"/>
        <end position="50"/>
    </location>
</feature>
<dbReference type="RefSeq" id="WP_179699613.1">
    <property type="nucleotide sequence ID" value="NZ_BAAAHA010000004.1"/>
</dbReference>